<evidence type="ECO:0000313" key="3">
    <source>
        <dbReference type="Proteomes" id="UP000515204"/>
    </source>
</evidence>
<organism evidence="3 4">
    <name type="scientific">Dinoponera quadriceps</name>
    <name type="common">South American ant</name>
    <dbReference type="NCBI Taxonomy" id="609295"/>
    <lineage>
        <taxon>Eukaryota</taxon>
        <taxon>Metazoa</taxon>
        <taxon>Ecdysozoa</taxon>
        <taxon>Arthropoda</taxon>
        <taxon>Hexapoda</taxon>
        <taxon>Insecta</taxon>
        <taxon>Pterygota</taxon>
        <taxon>Neoptera</taxon>
        <taxon>Endopterygota</taxon>
        <taxon>Hymenoptera</taxon>
        <taxon>Apocrita</taxon>
        <taxon>Aculeata</taxon>
        <taxon>Formicoidea</taxon>
        <taxon>Formicidae</taxon>
        <taxon>Ponerinae</taxon>
        <taxon>Ponerini</taxon>
        <taxon>Dinoponera</taxon>
    </lineage>
</organism>
<feature type="compositionally biased region" description="Acidic residues" evidence="1">
    <location>
        <begin position="16"/>
        <end position="33"/>
    </location>
</feature>
<evidence type="ECO:0000256" key="1">
    <source>
        <dbReference type="SAM" id="MobiDB-lite"/>
    </source>
</evidence>
<evidence type="ECO:0000259" key="2">
    <source>
        <dbReference type="Pfam" id="PF13843"/>
    </source>
</evidence>
<name>A0A6P3YB88_DINQU</name>
<dbReference type="PANTHER" id="PTHR46599:SF3">
    <property type="entry name" value="PIGGYBAC TRANSPOSABLE ELEMENT-DERIVED PROTEIN 4"/>
    <property type="match status" value="1"/>
</dbReference>
<dbReference type="InterPro" id="IPR029526">
    <property type="entry name" value="PGBD"/>
</dbReference>
<reference evidence="4" key="1">
    <citation type="submission" date="2025-08" db="UniProtKB">
        <authorList>
            <consortium name="RefSeq"/>
        </authorList>
    </citation>
    <scope>IDENTIFICATION</scope>
</reference>
<dbReference type="AlphaFoldDB" id="A0A6P3YB88"/>
<dbReference type="OrthoDB" id="6778726at2759"/>
<dbReference type="Proteomes" id="UP000515204">
    <property type="component" value="Unplaced"/>
</dbReference>
<dbReference type="Pfam" id="PF13843">
    <property type="entry name" value="DDE_Tnp_1_7"/>
    <property type="match status" value="1"/>
</dbReference>
<evidence type="ECO:0000313" key="4">
    <source>
        <dbReference type="RefSeq" id="XP_014487618.1"/>
    </source>
</evidence>
<feature type="compositionally biased region" description="Basic and acidic residues" evidence="1">
    <location>
        <begin position="38"/>
        <end position="53"/>
    </location>
</feature>
<dbReference type="RefSeq" id="XP_014487618.1">
    <property type="nucleotide sequence ID" value="XM_014632132.1"/>
</dbReference>
<dbReference type="PANTHER" id="PTHR46599">
    <property type="entry name" value="PIGGYBAC TRANSPOSABLE ELEMENT-DERIVED PROTEIN 4"/>
    <property type="match status" value="1"/>
</dbReference>
<protein>
    <submittedName>
        <fullName evidence="4">Uncharacterized protein LOC106751270</fullName>
    </submittedName>
</protein>
<proteinExistence type="predicted"/>
<accession>A0A6P3YB88</accession>
<keyword evidence="3" id="KW-1185">Reference proteome</keyword>
<dbReference type="KEGG" id="dqu:106751270"/>
<sequence length="210" mass="23912">MLQMDAEEHLFGGEPSDSDDADYEVMEESDETSSDSFLHIDPEDLQEGVRSERATSSGARGRPRSKLRGKNNYAWSTNLPVRTSDRFIPPEEIIIPQPIGAASALTNIEDFCNLLFDDSILNTIVDSTNKIIEDLIVQRIADERSVETEHHRLDLNEFKAFLAILYHMALWKSSNVDDNMLWSSENEKLQNPFMELDELLYVITGSPQYL</sequence>
<dbReference type="GeneID" id="106751270"/>
<feature type="compositionally biased region" description="Basic and acidic residues" evidence="1">
    <location>
        <begin position="1"/>
        <end position="11"/>
    </location>
</feature>
<feature type="domain" description="PiggyBac transposable element-derived protein" evidence="2">
    <location>
        <begin position="113"/>
        <end position="193"/>
    </location>
</feature>
<feature type="region of interest" description="Disordered" evidence="1">
    <location>
        <begin position="1"/>
        <end position="69"/>
    </location>
</feature>
<gene>
    <name evidence="4" type="primary">LOC106751270</name>
</gene>